<keyword evidence="2 3" id="KW-0040">ANK repeat</keyword>
<feature type="coiled-coil region" evidence="4">
    <location>
        <begin position="1334"/>
        <end position="1361"/>
    </location>
</feature>
<keyword evidence="1" id="KW-0677">Repeat</keyword>
<dbReference type="Pfam" id="PF13857">
    <property type="entry name" value="Ank_5"/>
    <property type="match status" value="1"/>
</dbReference>
<feature type="region of interest" description="Disordered" evidence="5">
    <location>
        <begin position="1489"/>
        <end position="1508"/>
    </location>
</feature>
<dbReference type="PROSITE" id="PS50297">
    <property type="entry name" value="ANK_REP_REGION"/>
    <property type="match status" value="4"/>
</dbReference>
<feature type="repeat" description="ANK" evidence="3">
    <location>
        <begin position="534"/>
        <end position="568"/>
    </location>
</feature>
<dbReference type="Gene3D" id="1.25.40.20">
    <property type="entry name" value="Ankyrin repeat-containing domain"/>
    <property type="match status" value="3"/>
</dbReference>
<sequence>MDFLLSIVQNDIERARQLIQAGVDVNCPIPWNTGNTFSPVISSSSLSDTEVFSHLDYYARSLNIAVLGGHIEMVGLLLSAGADINVKDGLGRTALICAIYGLDLDATNINVSNLHFISQSHKNHLHIMKNILLQHPNIFVATLNSPQYEIKGITPLCLASYLGKNDIIKVLLEDGRVDVDGTDSKNATALMYAARDGNLAIVDVLLGFGASPGLTDSHGWSAIQYAERNPKIVQLCEYALRRKRPGVCEHQNLPSEFGSMNYRSNYTKLSTLISTFPQYNTSLSHVEFDALQDLDLADPMASAIVQLVQSAFLHAIKSHDHTSLQSILLGSPPLQPNNSSPKGTLLVNYHDVKTGLTCIHHAMRAKPLPSLDTIRMLYESGADVNGQTYYGRTALHHLARIGADKDGRSWGIQKSSKSVQQVRARASSNASAAPSPIAISGDKEEYPPGHTGVSPISPASPASPLSQTYHRLSIVSSRSNASESATIARSSIVDVLQDPLAKSILAAPTVPGHLALCASLLIRLGALVNIADPTGNTPLHFAAEFGAVPEVLEVLVIEGNADLNLKNKKQQTPLDICKTEEIRKCLLSLEQERRSANRTKSLASHISGNNIKPFDTASDYHQSLSRSTSLLQNDSSLYGKWTCRDSSATQSVNLPTSISEVMASKSKEAKRKGDVLDHIDSNFEIILKTFFTYQTTFTDSIEKSLAIITETILHSWQGSNGEIDSADVTNVLADGTILSLEQLEQKIAKLRSELKEAHDMFDNTEERSERVMLYYREELEQIEQIHQADCELLELQQDKVSKLLDVFERIDSRFCQLEGEQDDLIQQVGMLRQMVMQHLKHLEQTRQDSSLNLTEDPQTDSMIRSCCMNLIQSLTVLTSVPATDSALRLREDWHRLLNDLEQTIVCLLECKAPLNQHQLALKDKWNQVKEAAVERDKISDGPDAYSPVKPHASDAHAVELNQMSTVAYWRQQQLTATLYSCSLSAGRSSSPLSLNEIELKFDILSANLNELQNDIGTTQKQIKENLDGKKRMHDAILALELELELLHQGQGDRCEDIVQEELVVLMHCTKSLFENYSYLEERMSQLKKEKDNIGHDMQRTKYFLRNVRPPLLLQGLLERLETVDSPSIPIEQDWQEDASLVVYAVDDQHSINEDESTSTCPVYMDGSQASLGTMHDNQMRRNSMKSRLKQNFNHPIAVQCLLARMDTSLYCLKVLASHHINRARQVLVEVQGTLGQASIEVEEAQSHMAILYEEAAEVARQVYVFKTEVEMIIRHRKEEVVKVWEVVDEVSAGLDARVPSQQRQQEVQQEPFEELTLQANSEDEDRHQWILRELERFQVVHENLQDAIEDLKREQGDLGQRIRHLATSLIEPQVDKLVGQSELSLLSLSDNFAEMIDTIRMHDIGLDVNSKGSTKAEAASNSMPLQTPTTKPTTGANRNIISAALEHSKRSSMALSLQTAERKRMSVISTSSLSSLSSYQQERMLSRASNLSQAVKQRTGFPPSLGGT</sequence>
<feature type="repeat" description="ANK" evidence="3">
    <location>
        <begin position="62"/>
        <end position="89"/>
    </location>
</feature>
<dbReference type="SMART" id="SM00248">
    <property type="entry name" value="ANK"/>
    <property type="match status" value="6"/>
</dbReference>
<dbReference type="STRING" id="101127.A0A1X2G4C1"/>
<evidence type="ECO:0000313" key="6">
    <source>
        <dbReference type="EMBL" id="ORX43535.1"/>
    </source>
</evidence>
<organism evidence="6 7">
    <name type="scientific">Hesseltinella vesiculosa</name>
    <dbReference type="NCBI Taxonomy" id="101127"/>
    <lineage>
        <taxon>Eukaryota</taxon>
        <taxon>Fungi</taxon>
        <taxon>Fungi incertae sedis</taxon>
        <taxon>Mucoromycota</taxon>
        <taxon>Mucoromycotina</taxon>
        <taxon>Mucoromycetes</taxon>
        <taxon>Mucorales</taxon>
        <taxon>Cunninghamellaceae</taxon>
        <taxon>Hesseltinella</taxon>
    </lineage>
</organism>
<feature type="compositionally biased region" description="Low complexity" evidence="5">
    <location>
        <begin position="424"/>
        <end position="440"/>
    </location>
</feature>
<feature type="coiled-coil region" evidence="4">
    <location>
        <begin position="733"/>
        <end position="796"/>
    </location>
</feature>
<dbReference type="EMBL" id="MCGT01000054">
    <property type="protein sequence ID" value="ORX43535.1"/>
    <property type="molecule type" value="Genomic_DNA"/>
</dbReference>
<dbReference type="Pfam" id="PF13637">
    <property type="entry name" value="Ank_4"/>
    <property type="match status" value="2"/>
</dbReference>
<dbReference type="OrthoDB" id="539213at2759"/>
<evidence type="ECO:0000256" key="3">
    <source>
        <dbReference type="PROSITE-ProRule" id="PRU00023"/>
    </source>
</evidence>
<evidence type="ECO:0000256" key="2">
    <source>
        <dbReference type="ARBA" id="ARBA00023043"/>
    </source>
</evidence>
<feature type="coiled-coil region" evidence="4">
    <location>
        <begin position="994"/>
        <end position="1021"/>
    </location>
</feature>
<keyword evidence="4" id="KW-0175">Coiled coil</keyword>
<evidence type="ECO:0000313" key="7">
    <source>
        <dbReference type="Proteomes" id="UP000242146"/>
    </source>
</evidence>
<feature type="region of interest" description="Disordered" evidence="5">
    <location>
        <begin position="424"/>
        <end position="462"/>
    </location>
</feature>
<feature type="repeat" description="ANK" evidence="3">
    <location>
        <begin position="151"/>
        <end position="175"/>
    </location>
</feature>
<feature type="repeat" description="ANK" evidence="3">
    <location>
        <begin position="185"/>
        <end position="217"/>
    </location>
</feature>
<evidence type="ECO:0000256" key="4">
    <source>
        <dbReference type="SAM" id="Coils"/>
    </source>
</evidence>
<feature type="region of interest" description="Disordered" evidence="5">
    <location>
        <begin position="1415"/>
        <end position="1435"/>
    </location>
</feature>
<protein>
    <submittedName>
        <fullName evidence="6">Ankyrin</fullName>
    </submittedName>
</protein>
<feature type="compositionally biased region" description="Polar residues" evidence="5">
    <location>
        <begin position="1419"/>
        <end position="1435"/>
    </location>
</feature>
<proteinExistence type="predicted"/>
<dbReference type="InterPro" id="IPR002110">
    <property type="entry name" value="Ankyrin_rpt"/>
</dbReference>
<name>A0A1X2G4C1_9FUNG</name>
<dbReference type="PANTHER" id="PTHR24171">
    <property type="entry name" value="ANKYRIN REPEAT DOMAIN-CONTAINING PROTEIN 39-RELATED"/>
    <property type="match status" value="1"/>
</dbReference>
<dbReference type="Pfam" id="PF12796">
    <property type="entry name" value="Ank_2"/>
    <property type="match status" value="1"/>
</dbReference>
<dbReference type="Proteomes" id="UP000242146">
    <property type="component" value="Unassembled WGS sequence"/>
</dbReference>
<dbReference type="PROSITE" id="PS50088">
    <property type="entry name" value="ANK_REPEAT"/>
    <property type="match status" value="5"/>
</dbReference>
<dbReference type="InterPro" id="IPR036770">
    <property type="entry name" value="Ankyrin_rpt-contain_sf"/>
</dbReference>
<evidence type="ECO:0000256" key="1">
    <source>
        <dbReference type="ARBA" id="ARBA00022737"/>
    </source>
</evidence>
<keyword evidence="7" id="KW-1185">Reference proteome</keyword>
<dbReference type="SUPFAM" id="SSF48403">
    <property type="entry name" value="Ankyrin repeat"/>
    <property type="match status" value="3"/>
</dbReference>
<comment type="caution">
    <text evidence="6">The sequence shown here is derived from an EMBL/GenBank/DDBJ whole genome shotgun (WGS) entry which is preliminary data.</text>
</comment>
<accession>A0A1X2G4C1</accession>
<gene>
    <name evidence="6" type="ORF">DM01DRAFT_1329587</name>
</gene>
<reference evidence="6 7" key="1">
    <citation type="submission" date="2016-07" db="EMBL/GenBank/DDBJ databases">
        <title>Pervasive Adenine N6-methylation of Active Genes in Fungi.</title>
        <authorList>
            <consortium name="DOE Joint Genome Institute"/>
            <person name="Mondo S.J."/>
            <person name="Dannebaum R.O."/>
            <person name="Kuo R.C."/>
            <person name="Labutti K."/>
            <person name="Haridas S."/>
            <person name="Kuo A."/>
            <person name="Salamov A."/>
            <person name="Ahrendt S.R."/>
            <person name="Lipzen A."/>
            <person name="Sullivan W."/>
            <person name="Andreopoulos W.B."/>
            <person name="Clum A."/>
            <person name="Lindquist E."/>
            <person name="Daum C."/>
            <person name="Ramamoorthy G.K."/>
            <person name="Gryganskyi A."/>
            <person name="Culley D."/>
            <person name="Magnuson J.K."/>
            <person name="James T.Y."/>
            <person name="O'Malley M.A."/>
            <person name="Stajich J.E."/>
            <person name="Spatafora J.W."/>
            <person name="Visel A."/>
            <person name="Grigoriev I.V."/>
        </authorList>
    </citation>
    <scope>NUCLEOTIDE SEQUENCE [LARGE SCALE GENOMIC DNA]</scope>
    <source>
        <strain evidence="6 7">NRRL 3301</strain>
    </source>
</reference>
<evidence type="ECO:0000256" key="5">
    <source>
        <dbReference type="SAM" id="MobiDB-lite"/>
    </source>
</evidence>
<feature type="repeat" description="ANK" evidence="3">
    <location>
        <begin position="354"/>
        <end position="389"/>
    </location>
</feature>